<dbReference type="Proteomes" id="UP000389128">
    <property type="component" value="Unassembled WGS sequence"/>
</dbReference>
<feature type="region of interest" description="Disordered" evidence="1">
    <location>
        <begin position="1"/>
        <end position="25"/>
    </location>
</feature>
<dbReference type="RefSeq" id="WP_148577864.1">
    <property type="nucleotide sequence ID" value="NZ_SDKK01000003.1"/>
</dbReference>
<name>A0A6C2D6U0_9RHOO</name>
<dbReference type="AlphaFoldDB" id="A0A6C2D6U0"/>
<accession>A0A6C2D6U0</accession>
<reference evidence="2 3" key="1">
    <citation type="submission" date="2019-01" db="EMBL/GenBank/DDBJ databases">
        <title>Zoogloea oleivorans genome sequencing and assembly.</title>
        <authorList>
            <person name="Tancsics A."/>
            <person name="Farkas M."/>
            <person name="Kriszt B."/>
            <person name="Maroti G."/>
            <person name="Horvath B."/>
        </authorList>
    </citation>
    <scope>NUCLEOTIDE SEQUENCE [LARGE SCALE GENOMIC DNA]</scope>
    <source>
        <strain evidence="2 3">Buc</strain>
    </source>
</reference>
<protein>
    <submittedName>
        <fullName evidence="2">Uncharacterized protein</fullName>
    </submittedName>
</protein>
<comment type="caution">
    <text evidence="2">The sequence shown here is derived from an EMBL/GenBank/DDBJ whole genome shotgun (WGS) entry which is preliminary data.</text>
</comment>
<organism evidence="2 3">
    <name type="scientific">Zoogloea oleivorans</name>
    <dbReference type="NCBI Taxonomy" id="1552750"/>
    <lineage>
        <taxon>Bacteria</taxon>
        <taxon>Pseudomonadati</taxon>
        <taxon>Pseudomonadota</taxon>
        <taxon>Betaproteobacteria</taxon>
        <taxon>Rhodocyclales</taxon>
        <taxon>Zoogloeaceae</taxon>
        <taxon>Zoogloea</taxon>
    </lineage>
</organism>
<dbReference type="EMBL" id="SDKK01000003">
    <property type="protein sequence ID" value="TYC61329.1"/>
    <property type="molecule type" value="Genomic_DNA"/>
</dbReference>
<proteinExistence type="predicted"/>
<sequence>MATHAPSAPALCRTTARPKYSPALARGPHRRIGRARPAAPSPVTALRAIVTETMDYPPVRPTSADSFLPAPLIEAAQQALAAADRTARRPGRARLALSLYRVVRRLAGPVAAYRLSFSWSA</sequence>
<evidence type="ECO:0000313" key="3">
    <source>
        <dbReference type="Proteomes" id="UP000389128"/>
    </source>
</evidence>
<evidence type="ECO:0000313" key="2">
    <source>
        <dbReference type="EMBL" id="TYC61329.1"/>
    </source>
</evidence>
<evidence type="ECO:0000256" key="1">
    <source>
        <dbReference type="SAM" id="MobiDB-lite"/>
    </source>
</evidence>
<gene>
    <name evidence="2" type="ORF">ETQ85_04550</name>
</gene>
<keyword evidence="3" id="KW-1185">Reference proteome</keyword>